<protein>
    <recommendedName>
        <fullName evidence="1">Reverse transcriptase zinc-binding domain-containing protein</fullName>
    </recommendedName>
</protein>
<organism evidence="2">
    <name type="scientific">Fagus sylvatica</name>
    <name type="common">Beechnut</name>
    <dbReference type="NCBI Taxonomy" id="28930"/>
    <lineage>
        <taxon>Eukaryota</taxon>
        <taxon>Viridiplantae</taxon>
        <taxon>Streptophyta</taxon>
        <taxon>Embryophyta</taxon>
        <taxon>Tracheophyta</taxon>
        <taxon>Spermatophyta</taxon>
        <taxon>Magnoliopsida</taxon>
        <taxon>eudicotyledons</taxon>
        <taxon>Gunneridae</taxon>
        <taxon>Pentapetalae</taxon>
        <taxon>rosids</taxon>
        <taxon>fabids</taxon>
        <taxon>Fagales</taxon>
        <taxon>Fagaceae</taxon>
        <taxon>Fagus</taxon>
    </lineage>
</organism>
<gene>
    <name evidence="2" type="ORF">FSB_LOCUS2257</name>
</gene>
<dbReference type="AlphaFoldDB" id="A0A2N9EI05"/>
<evidence type="ECO:0000259" key="1">
    <source>
        <dbReference type="Pfam" id="PF13966"/>
    </source>
</evidence>
<feature type="domain" description="Reverse transcriptase zinc-binding" evidence="1">
    <location>
        <begin position="100"/>
        <end position="154"/>
    </location>
</feature>
<evidence type="ECO:0000313" key="2">
    <source>
        <dbReference type="EMBL" id="SPC74375.1"/>
    </source>
</evidence>
<proteinExistence type="predicted"/>
<sequence length="159" mass="18138">MVMAILFGGISPMEETDGCQVRGAFLGLYGCSLNQEDTVASVLVPQGIDQFREWNVIFGRDFNDWELDQVVDFFSLLFSHTPRGVGVDKSVWRPTRKGIFDSRSFYHVLRVTPVLCFPWKCIWGVKAPPRVAFFMWTVAWGRILTCDNLKKRGLVLAGW</sequence>
<reference evidence="2" key="1">
    <citation type="submission" date="2018-02" db="EMBL/GenBank/DDBJ databases">
        <authorList>
            <person name="Cohen D.B."/>
            <person name="Kent A.D."/>
        </authorList>
    </citation>
    <scope>NUCLEOTIDE SEQUENCE</scope>
</reference>
<name>A0A2N9EI05_FAGSY</name>
<dbReference type="InterPro" id="IPR026960">
    <property type="entry name" value="RVT-Znf"/>
</dbReference>
<dbReference type="EMBL" id="OIVN01000106">
    <property type="protein sequence ID" value="SPC74375.1"/>
    <property type="molecule type" value="Genomic_DNA"/>
</dbReference>
<accession>A0A2N9EI05</accession>
<dbReference type="Pfam" id="PF13966">
    <property type="entry name" value="zf-RVT"/>
    <property type="match status" value="1"/>
</dbReference>